<dbReference type="GO" id="GO:0036297">
    <property type="term" value="P:interstrand cross-link repair"/>
    <property type="evidence" value="ECO:0007669"/>
    <property type="project" value="TreeGrafter"/>
</dbReference>
<dbReference type="GO" id="GO:0005634">
    <property type="term" value="C:nucleus"/>
    <property type="evidence" value="ECO:0007669"/>
    <property type="project" value="TreeGrafter"/>
</dbReference>
<organism evidence="2 3">
    <name type="scientific">Panicum virgatum</name>
    <name type="common">Blackwell switchgrass</name>
    <dbReference type="NCBI Taxonomy" id="38727"/>
    <lineage>
        <taxon>Eukaryota</taxon>
        <taxon>Viridiplantae</taxon>
        <taxon>Streptophyta</taxon>
        <taxon>Embryophyta</taxon>
        <taxon>Tracheophyta</taxon>
        <taxon>Spermatophyta</taxon>
        <taxon>Magnoliopsida</taxon>
        <taxon>Liliopsida</taxon>
        <taxon>Poales</taxon>
        <taxon>Poaceae</taxon>
        <taxon>PACMAD clade</taxon>
        <taxon>Panicoideae</taxon>
        <taxon>Panicodae</taxon>
        <taxon>Paniceae</taxon>
        <taxon>Panicinae</taxon>
        <taxon>Panicum</taxon>
        <taxon>Panicum sect. Hiantes</taxon>
    </lineage>
</organism>
<name>A0A8T0XFJ8_PANVG</name>
<dbReference type="PANTHER" id="PTHR14464">
    <property type="entry name" value="EXONUCLEASE V"/>
    <property type="match status" value="1"/>
</dbReference>
<evidence type="ECO:0000313" key="3">
    <source>
        <dbReference type="Proteomes" id="UP000823388"/>
    </source>
</evidence>
<reference evidence="2" key="1">
    <citation type="submission" date="2020-05" db="EMBL/GenBank/DDBJ databases">
        <title>WGS assembly of Panicum virgatum.</title>
        <authorList>
            <person name="Lovell J.T."/>
            <person name="Jenkins J."/>
            <person name="Shu S."/>
            <person name="Juenger T.E."/>
            <person name="Schmutz J."/>
        </authorList>
    </citation>
    <scope>NUCLEOTIDE SEQUENCE</scope>
    <source>
        <strain evidence="2">AP13</strain>
    </source>
</reference>
<gene>
    <name evidence="2" type="ORF">PVAP13_1KG318300</name>
</gene>
<comment type="similarity">
    <text evidence="1">Belongs to the EXO5 family.</text>
</comment>
<accession>A0A8T0XFJ8</accession>
<evidence type="ECO:0000313" key="2">
    <source>
        <dbReference type="EMBL" id="KAG2658830.1"/>
    </source>
</evidence>
<sequence>MAFEDMLKYFKATCHTLPRSGKSLLVRCEPQSDHYLLDEYQFTYDPRWFKDQIQEVLSFWQGSREPKFVTEEERWKCSFCKFAPKCPMITSTSRC</sequence>
<keyword evidence="3" id="KW-1185">Reference proteome</keyword>
<comment type="caution">
    <text evidence="2">The sequence shown here is derived from an EMBL/GenBank/DDBJ whole genome shotgun (WGS) entry which is preliminary data.</text>
</comment>
<dbReference type="Pfam" id="PF09810">
    <property type="entry name" value="Exo5"/>
    <property type="match status" value="1"/>
</dbReference>
<dbReference type="AlphaFoldDB" id="A0A8T0XFJ8"/>
<dbReference type="Proteomes" id="UP000823388">
    <property type="component" value="Chromosome 1K"/>
</dbReference>
<dbReference type="EMBL" id="CM029037">
    <property type="protein sequence ID" value="KAG2658830.1"/>
    <property type="molecule type" value="Genomic_DNA"/>
</dbReference>
<dbReference type="PANTHER" id="PTHR14464:SF4">
    <property type="entry name" value="EXONUCLEASE V"/>
    <property type="match status" value="1"/>
</dbReference>
<dbReference type="InterPro" id="IPR019190">
    <property type="entry name" value="EXOV"/>
</dbReference>
<evidence type="ECO:0000256" key="1">
    <source>
        <dbReference type="ARBA" id="ARBA00009797"/>
    </source>
</evidence>
<proteinExistence type="inferred from homology"/>
<dbReference type="GO" id="GO:0045145">
    <property type="term" value="F:single-stranded DNA 5'-3' DNA exonuclease activity"/>
    <property type="evidence" value="ECO:0007669"/>
    <property type="project" value="InterPro"/>
</dbReference>
<protein>
    <submittedName>
        <fullName evidence="2">Uncharacterized protein</fullName>
    </submittedName>
</protein>